<dbReference type="AlphaFoldDB" id="A0A5C6VAA5"/>
<dbReference type="RefSeq" id="WP_147013709.1">
    <property type="nucleotide sequence ID" value="NZ_VORB01000003.1"/>
</dbReference>
<dbReference type="EMBL" id="VORB01000003">
    <property type="protein sequence ID" value="TXC81724.1"/>
    <property type="molecule type" value="Genomic_DNA"/>
</dbReference>
<feature type="domain" description="DUF6438" evidence="2">
    <location>
        <begin position="64"/>
        <end position="172"/>
    </location>
</feature>
<evidence type="ECO:0000313" key="4">
    <source>
        <dbReference type="Proteomes" id="UP000321168"/>
    </source>
</evidence>
<name>A0A5C6VAA5_9FLAO</name>
<reference evidence="3 4" key="1">
    <citation type="submission" date="2019-08" db="EMBL/GenBank/DDBJ databases">
        <title>Genome of Luteibaculum oceani JCM 18817.</title>
        <authorList>
            <person name="Bowman J.P."/>
        </authorList>
    </citation>
    <scope>NUCLEOTIDE SEQUENCE [LARGE SCALE GENOMIC DNA]</scope>
    <source>
        <strain evidence="3 4">JCM 18817</strain>
    </source>
</reference>
<evidence type="ECO:0000256" key="1">
    <source>
        <dbReference type="SAM" id="SignalP"/>
    </source>
</evidence>
<evidence type="ECO:0000313" key="3">
    <source>
        <dbReference type="EMBL" id="TXC81724.1"/>
    </source>
</evidence>
<accession>A0A5C6VAA5</accession>
<feature type="signal peptide" evidence="1">
    <location>
        <begin position="1"/>
        <end position="20"/>
    </location>
</feature>
<comment type="caution">
    <text evidence="3">The sequence shown here is derived from an EMBL/GenBank/DDBJ whole genome shotgun (WGS) entry which is preliminary data.</text>
</comment>
<feature type="chain" id="PRO_5022789081" description="DUF6438 domain-containing protein" evidence="1">
    <location>
        <begin position="21"/>
        <end position="185"/>
    </location>
</feature>
<dbReference type="Pfam" id="PF20033">
    <property type="entry name" value="DUF6438"/>
    <property type="match status" value="1"/>
</dbReference>
<proteinExistence type="predicted"/>
<gene>
    <name evidence="3" type="ORF">FRX97_04200</name>
</gene>
<evidence type="ECO:0000259" key="2">
    <source>
        <dbReference type="Pfam" id="PF20033"/>
    </source>
</evidence>
<keyword evidence="1" id="KW-0732">Signal</keyword>
<organism evidence="3 4">
    <name type="scientific">Luteibaculum oceani</name>
    <dbReference type="NCBI Taxonomy" id="1294296"/>
    <lineage>
        <taxon>Bacteria</taxon>
        <taxon>Pseudomonadati</taxon>
        <taxon>Bacteroidota</taxon>
        <taxon>Flavobacteriia</taxon>
        <taxon>Flavobacteriales</taxon>
        <taxon>Luteibaculaceae</taxon>
        <taxon>Luteibaculum</taxon>
    </lineage>
</organism>
<sequence length="185" mass="21163">MKIKSIALLLVLSLPLVAHKCGKHKNAEQEASTVKNEEAMLQKQRSFREKANDKPDSYQDSLAFRFQRDACFGTCPVDIIEIFKSGYLVYTPMIHGVRDSISTAVVSKEDLEILYHTVKEVGFYDLPNAYENYIPDLPGYRIYVNNLEGNKKEIDVKAGAPAELRPLFNRFSFLLKNLDTWQDLK</sequence>
<keyword evidence="4" id="KW-1185">Reference proteome</keyword>
<dbReference type="Proteomes" id="UP000321168">
    <property type="component" value="Unassembled WGS sequence"/>
</dbReference>
<protein>
    <recommendedName>
        <fullName evidence="2">DUF6438 domain-containing protein</fullName>
    </recommendedName>
</protein>
<dbReference type="InterPro" id="IPR045497">
    <property type="entry name" value="DUF6438"/>
</dbReference>
<dbReference type="OrthoDB" id="7172369at2"/>